<dbReference type="EMBL" id="KB008136">
    <property type="protein sequence ID" value="ELR12024.1"/>
    <property type="molecule type" value="Genomic_DNA"/>
</dbReference>
<proteinExistence type="predicted"/>
<dbReference type="RefSeq" id="XP_004334037.1">
    <property type="nucleotide sequence ID" value="XM_004333989.1"/>
</dbReference>
<dbReference type="STRING" id="1257118.L8GGQ5"/>
<dbReference type="Proteomes" id="UP000011083">
    <property type="component" value="Unassembled WGS sequence"/>
</dbReference>
<dbReference type="InterPro" id="IPR027417">
    <property type="entry name" value="P-loop_NTPase"/>
</dbReference>
<keyword evidence="1" id="KW-0812">Transmembrane</keyword>
<dbReference type="OrthoDB" id="8954335at2759"/>
<organism evidence="3 4">
    <name type="scientific">Acanthamoeba castellanii (strain ATCC 30010 / Neff)</name>
    <dbReference type="NCBI Taxonomy" id="1257118"/>
    <lineage>
        <taxon>Eukaryota</taxon>
        <taxon>Amoebozoa</taxon>
        <taxon>Discosea</taxon>
        <taxon>Longamoebia</taxon>
        <taxon>Centramoebida</taxon>
        <taxon>Acanthamoebidae</taxon>
        <taxon>Acanthamoeba</taxon>
    </lineage>
</organism>
<keyword evidence="1" id="KW-1133">Transmembrane helix</keyword>
<evidence type="ECO:0000313" key="4">
    <source>
        <dbReference type="Proteomes" id="UP000011083"/>
    </source>
</evidence>
<sequence>RPPEDNSFKPLDDQSSQIAIPHPTILLLGPTGSGKSTMVNRVYGQRLADTGVGRPVTQCLQLYGSPSSWVRLYDYPGIETENAQQWRDTLGRQLNELQGDENKRVHVVWYFVTMGPSRWQDNDDRNCRFLKRRQLPVIIVLLHADNSSSQDIAEMKRTIKHSLGAETPVFSSSMGLRAPSECPRCQSDELATIARSRIWRCTTCGHSGPWSRLNHEVRGLEQATYDELTKIDPNLGDMHVAAQVVDLKRKIPMLTGIILSAAISAGVTGAAVVVPLVEIPAIAGIQSGMLVSLGVATGVPLERYPWLLVSYAGMQLLTGLAALGLPELLKFIPGLGTVAGGAISASVGPVLTVAMGVLYSVALFKVRQQMNDNEEGVLSEAAVNQIMASVVSTQNIKRLFVKVKNLNRAEFKQEHRGIVASLIGIEIDP</sequence>
<keyword evidence="1" id="KW-0472">Membrane</keyword>
<feature type="transmembrane region" description="Helical" evidence="1">
    <location>
        <begin position="306"/>
        <end position="325"/>
    </location>
</feature>
<dbReference type="KEGG" id="acan:ACA1_352960"/>
<feature type="transmembrane region" description="Helical" evidence="1">
    <location>
        <begin position="331"/>
        <end position="364"/>
    </location>
</feature>
<dbReference type="Gene3D" id="3.40.50.300">
    <property type="entry name" value="P-loop containing nucleotide triphosphate hydrolases"/>
    <property type="match status" value="1"/>
</dbReference>
<feature type="domain" description="G" evidence="2">
    <location>
        <begin position="25"/>
        <end position="141"/>
    </location>
</feature>
<evidence type="ECO:0000313" key="3">
    <source>
        <dbReference type="EMBL" id="ELR12024.1"/>
    </source>
</evidence>
<keyword evidence="4" id="KW-1185">Reference proteome</keyword>
<dbReference type="SUPFAM" id="SSF52540">
    <property type="entry name" value="P-loop containing nucleoside triphosphate hydrolases"/>
    <property type="match status" value="1"/>
</dbReference>
<gene>
    <name evidence="3" type="ORF">ACA1_352960</name>
</gene>
<feature type="non-terminal residue" evidence="3">
    <location>
        <position position="1"/>
    </location>
</feature>
<feature type="transmembrane region" description="Helical" evidence="1">
    <location>
        <begin position="253"/>
        <end position="273"/>
    </location>
</feature>
<dbReference type="Pfam" id="PF01926">
    <property type="entry name" value="MMR_HSR1"/>
    <property type="match status" value="1"/>
</dbReference>
<dbReference type="GeneID" id="14912524"/>
<protein>
    <submittedName>
        <fullName evidence="3">GTPbinding protein</fullName>
    </submittedName>
</protein>
<accession>L8GGQ5</accession>
<reference evidence="3 4" key="1">
    <citation type="journal article" date="2013" name="Genome Biol.">
        <title>Genome of Acanthamoeba castellanii highlights extensive lateral gene transfer and early evolution of tyrosine kinase signaling.</title>
        <authorList>
            <person name="Clarke M."/>
            <person name="Lohan A.J."/>
            <person name="Liu B."/>
            <person name="Lagkouvardos I."/>
            <person name="Roy S."/>
            <person name="Zafar N."/>
            <person name="Bertelli C."/>
            <person name="Schilde C."/>
            <person name="Kianianmomeni A."/>
            <person name="Burglin T.R."/>
            <person name="Frech C."/>
            <person name="Turcotte B."/>
            <person name="Kopec K.O."/>
            <person name="Synnott J.M."/>
            <person name="Choo C."/>
            <person name="Paponov I."/>
            <person name="Finkler A."/>
            <person name="Soon Heng Tan C."/>
            <person name="Hutchins A.P."/>
            <person name="Weinmeier T."/>
            <person name="Rattei T."/>
            <person name="Chu J.S."/>
            <person name="Gimenez G."/>
            <person name="Irimia M."/>
            <person name="Rigden D.J."/>
            <person name="Fitzpatrick D.A."/>
            <person name="Lorenzo-Morales J."/>
            <person name="Bateman A."/>
            <person name="Chiu C.H."/>
            <person name="Tang P."/>
            <person name="Hegemann P."/>
            <person name="Fromm H."/>
            <person name="Raoult D."/>
            <person name="Greub G."/>
            <person name="Miranda-Saavedra D."/>
            <person name="Chen N."/>
            <person name="Nash P."/>
            <person name="Ginger M.L."/>
            <person name="Horn M."/>
            <person name="Schaap P."/>
            <person name="Caler L."/>
            <person name="Loftus B."/>
        </authorList>
    </citation>
    <scope>NUCLEOTIDE SEQUENCE [LARGE SCALE GENOMIC DNA]</scope>
    <source>
        <strain evidence="3 4">Neff</strain>
    </source>
</reference>
<dbReference type="VEuPathDB" id="AmoebaDB:ACA1_352960"/>
<dbReference type="CDD" id="cd00882">
    <property type="entry name" value="Ras_like_GTPase"/>
    <property type="match status" value="1"/>
</dbReference>
<dbReference type="InterPro" id="IPR006073">
    <property type="entry name" value="GTP-bd"/>
</dbReference>
<dbReference type="GO" id="GO:0005525">
    <property type="term" value="F:GTP binding"/>
    <property type="evidence" value="ECO:0007669"/>
    <property type="project" value="InterPro"/>
</dbReference>
<name>L8GGQ5_ACACF</name>
<dbReference type="AlphaFoldDB" id="L8GGQ5"/>
<evidence type="ECO:0000256" key="1">
    <source>
        <dbReference type="SAM" id="Phobius"/>
    </source>
</evidence>
<evidence type="ECO:0000259" key="2">
    <source>
        <dbReference type="Pfam" id="PF01926"/>
    </source>
</evidence>
<feature type="transmembrane region" description="Helical" evidence="1">
    <location>
        <begin position="279"/>
        <end position="299"/>
    </location>
</feature>